<gene>
    <name evidence="9" type="ORF">DT594_04895</name>
</gene>
<evidence type="ECO:0000256" key="3">
    <source>
        <dbReference type="ARBA" id="ARBA00022763"/>
    </source>
</evidence>
<proteinExistence type="inferred from homology"/>
<dbReference type="EMBL" id="QOVF01000001">
    <property type="protein sequence ID" value="KAA0696668.1"/>
    <property type="molecule type" value="Genomic_DNA"/>
</dbReference>
<evidence type="ECO:0000256" key="6">
    <source>
        <dbReference type="ARBA" id="ARBA00023125"/>
    </source>
</evidence>
<dbReference type="GO" id="GO:0016829">
    <property type="term" value="F:lyase activity"/>
    <property type="evidence" value="ECO:0007669"/>
    <property type="project" value="UniProtKB-KW"/>
</dbReference>
<dbReference type="InterPro" id="IPR003738">
    <property type="entry name" value="SRAP"/>
</dbReference>
<dbReference type="SUPFAM" id="SSF143081">
    <property type="entry name" value="BB1717-like"/>
    <property type="match status" value="1"/>
</dbReference>
<comment type="similarity">
    <text evidence="1 8">Belongs to the SOS response-associated peptidase family.</text>
</comment>
<dbReference type="GO" id="GO:0003697">
    <property type="term" value="F:single-stranded DNA binding"/>
    <property type="evidence" value="ECO:0007669"/>
    <property type="project" value="InterPro"/>
</dbReference>
<dbReference type="RefSeq" id="WP_149331609.1">
    <property type="nucleotide sequence ID" value="NZ_QOVF01000001.1"/>
</dbReference>
<evidence type="ECO:0000313" key="10">
    <source>
        <dbReference type="Proteomes" id="UP000463138"/>
    </source>
</evidence>
<evidence type="ECO:0000256" key="7">
    <source>
        <dbReference type="ARBA" id="ARBA00023239"/>
    </source>
</evidence>
<keyword evidence="4 8" id="KW-0378">Hydrolase</keyword>
<name>A0A7V7GWT8_9GAMM</name>
<evidence type="ECO:0000256" key="1">
    <source>
        <dbReference type="ARBA" id="ARBA00008136"/>
    </source>
</evidence>
<comment type="caution">
    <text evidence="9">The sequence shown here is derived from an EMBL/GenBank/DDBJ whole genome shotgun (WGS) entry which is preliminary data.</text>
</comment>
<keyword evidence="6" id="KW-0238">DNA-binding</keyword>
<dbReference type="PANTHER" id="PTHR13604">
    <property type="entry name" value="DC12-RELATED"/>
    <property type="match status" value="1"/>
</dbReference>
<dbReference type="GO" id="GO:0008233">
    <property type="term" value="F:peptidase activity"/>
    <property type="evidence" value="ECO:0007669"/>
    <property type="project" value="UniProtKB-KW"/>
</dbReference>
<protein>
    <recommendedName>
        <fullName evidence="8">Abasic site processing protein</fullName>
        <ecNumber evidence="8">3.4.-.-</ecNumber>
    </recommendedName>
</protein>
<dbReference type="OrthoDB" id="6192129at2"/>
<dbReference type="AlphaFoldDB" id="A0A7V7GWT8"/>
<dbReference type="PANTHER" id="PTHR13604:SF0">
    <property type="entry name" value="ABASIC SITE PROCESSING PROTEIN HMCES"/>
    <property type="match status" value="1"/>
</dbReference>
<dbReference type="EC" id="3.4.-.-" evidence="8"/>
<sequence>MCGRYTQYQSEVRYLERLNWQAALAFAPSDQPLERYNVAPTTRVQLLHWDEDGLRMSAVPWHYAPHWAQAKSAGKATKPRKPVINATIEEAPTNPYWGAAWTNRCLVVADGWYEWVKDPEDKTRKQPYYIRLQSGEPMFWAAIGQFPRGPDGKPSELDGFAVITTASERGMIDIHDRTPVVLPPEVAREWLEPGLTSERAEELARYYAEPVESFEWFKVGKEVGNVTSHGADLIKPMAEKAVSPPLPLSEQHSLELI</sequence>
<dbReference type="GO" id="GO:0006508">
    <property type="term" value="P:proteolysis"/>
    <property type="evidence" value="ECO:0007669"/>
    <property type="project" value="UniProtKB-KW"/>
</dbReference>
<keyword evidence="3" id="KW-0227">DNA damage</keyword>
<keyword evidence="10" id="KW-1185">Reference proteome</keyword>
<evidence type="ECO:0000256" key="4">
    <source>
        <dbReference type="ARBA" id="ARBA00022801"/>
    </source>
</evidence>
<reference evidence="9 10" key="1">
    <citation type="submission" date="2018-07" db="EMBL/GenBank/DDBJ databases">
        <title>Pseudomonas laoshanensis sp. nov., isolated from soil.</title>
        <authorList>
            <person name="Sun J."/>
            <person name="Yu L."/>
            <person name="Wang M."/>
            <person name="Zhang C."/>
        </authorList>
    </citation>
    <scope>NUCLEOTIDE SEQUENCE [LARGE SCALE GENOMIC DNA]</scope>
    <source>
        <strain evidence="9 10">Y22</strain>
    </source>
</reference>
<evidence type="ECO:0000256" key="2">
    <source>
        <dbReference type="ARBA" id="ARBA00022670"/>
    </source>
</evidence>
<dbReference type="Proteomes" id="UP000463138">
    <property type="component" value="Unassembled WGS sequence"/>
</dbReference>
<organism evidence="9 10">
    <name type="scientific">Halopseudomonas laoshanensis</name>
    <dbReference type="NCBI Taxonomy" id="2268758"/>
    <lineage>
        <taxon>Bacteria</taxon>
        <taxon>Pseudomonadati</taxon>
        <taxon>Pseudomonadota</taxon>
        <taxon>Gammaproteobacteria</taxon>
        <taxon>Pseudomonadales</taxon>
        <taxon>Pseudomonadaceae</taxon>
        <taxon>Halopseudomonas</taxon>
    </lineage>
</organism>
<evidence type="ECO:0000256" key="8">
    <source>
        <dbReference type="RuleBase" id="RU364100"/>
    </source>
</evidence>
<dbReference type="GO" id="GO:0106300">
    <property type="term" value="P:protein-DNA covalent cross-linking repair"/>
    <property type="evidence" value="ECO:0007669"/>
    <property type="project" value="InterPro"/>
</dbReference>
<keyword evidence="7" id="KW-0456">Lyase</keyword>
<dbReference type="Pfam" id="PF02586">
    <property type="entry name" value="SRAP"/>
    <property type="match status" value="1"/>
</dbReference>
<evidence type="ECO:0000313" key="9">
    <source>
        <dbReference type="EMBL" id="KAA0696668.1"/>
    </source>
</evidence>
<keyword evidence="2 8" id="KW-0645">Protease</keyword>
<keyword evidence="5" id="KW-0190">Covalent protein-DNA linkage</keyword>
<dbReference type="Gene3D" id="3.90.1680.10">
    <property type="entry name" value="SOS response associated peptidase-like"/>
    <property type="match status" value="1"/>
</dbReference>
<accession>A0A7V7GWT8</accession>
<dbReference type="InterPro" id="IPR036590">
    <property type="entry name" value="SRAP-like"/>
</dbReference>
<evidence type="ECO:0000256" key="5">
    <source>
        <dbReference type="ARBA" id="ARBA00023124"/>
    </source>
</evidence>